<dbReference type="PANTHER" id="PTHR39339">
    <property type="entry name" value="SLR1444 PROTEIN"/>
    <property type="match status" value="1"/>
</dbReference>
<dbReference type="PANTHER" id="PTHR39339:SF1">
    <property type="entry name" value="CHAD DOMAIN-CONTAINING PROTEIN"/>
    <property type="match status" value="1"/>
</dbReference>
<keyword evidence="3" id="KW-1185">Reference proteome</keyword>
<feature type="domain" description="CHAD" evidence="1">
    <location>
        <begin position="8"/>
        <end position="291"/>
    </location>
</feature>
<dbReference type="InterPro" id="IPR038186">
    <property type="entry name" value="CHAD_dom_sf"/>
</dbReference>
<gene>
    <name evidence="2" type="ORF">BDZ31_002189</name>
</gene>
<dbReference type="RefSeq" id="WP_183341904.1">
    <property type="nucleotide sequence ID" value="NZ_JACHNU010000002.1"/>
</dbReference>
<proteinExistence type="predicted"/>
<dbReference type="Proteomes" id="UP000585272">
    <property type="component" value="Unassembled WGS sequence"/>
</dbReference>
<dbReference type="InterPro" id="IPR007899">
    <property type="entry name" value="CHAD_dom"/>
</dbReference>
<dbReference type="EMBL" id="JACHNU010000002">
    <property type="protein sequence ID" value="MBB4662603.1"/>
    <property type="molecule type" value="Genomic_DNA"/>
</dbReference>
<sequence>MSYRLGISDPLADSVRASAREQLTGAVARLEDAGDDPAAAVHEARKHLKKTRALLRLVRARLGDDAYRRENAALRDAQARLSSTRDADVLVATVERLAERAAGRLPASEFAALRALMAAEAAAARDGARAPDVAAVAQELRAAQERVAAWPLDGAGWETAVAGISRAYARGTRERARAEEEPTVERLHEWRKRVKDLWYHHRLLKPVWPPVVDAVGEEAHLLSELLGDDHDLAVLRARLERGDGLPTAIAADPEPLLELVDRRRGELQDEARRIAARLYAERPKAFERRVRAWVDAAAAEAGAAARSADGA</sequence>
<reference evidence="2 3" key="1">
    <citation type="submission" date="2020-08" db="EMBL/GenBank/DDBJ databases">
        <title>Genomic Encyclopedia of Archaeal and Bacterial Type Strains, Phase II (KMG-II): from individual species to whole genera.</title>
        <authorList>
            <person name="Goeker M."/>
        </authorList>
    </citation>
    <scope>NUCLEOTIDE SEQUENCE [LARGE SCALE GENOMIC DNA]</scope>
    <source>
        <strain evidence="2 3">DSM 23288</strain>
    </source>
</reference>
<dbReference type="AlphaFoldDB" id="A0A840IEG1"/>
<dbReference type="SMART" id="SM00880">
    <property type="entry name" value="CHAD"/>
    <property type="match status" value="1"/>
</dbReference>
<dbReference type="Pfam" id="PF05235">
    <property type="entry name" value="CHAD"/>
    <property type="match status" value="1"/>
</dbReference>
<dbReference type="PROSITE" id="PS51708">
    <property type="entry name" value="CHAD"/>
    <property type="match status" value="1"/>
</dbReference>
<dbReference type="Gene3D" id="1.40.20.10">
    <property type="entry name" value="CHAD domain"/>
    <property type="match status" value="1"/>
</dbReference>
<accession>A0A840IEG1</accession>
<evidence type="ECO:0000259" key="1">
    <source>
        <dbReference type="PROSITE" id="PS51708"/>
    </source>
</evidence>
<evidence type="ECO:0000313" key="2">
    <source>
        <dbReference type="EMBL" id="MBB4662603.1"/>
    </source>
</evidence>
<organism evidence="2 3">
    <name type="scientific">Conexibacter arvalis</name>
    <dbReference type="NCBI Taxonomy" id="912552"/>
    <lineage>
        <taxon>Bacteria</taxon>
        <taxon>Bacillati</taxon>
        <taxon>Actinomycetota</taxon>
        <taxon>Thermoleophilia</taxon>
        <taxon>Solirubrobacterales</taxon>
        <taxon>Conexibacteraceae</taxon>
        <taxon>Conexibacter</taxon>
    </lineage>
</organism>
<comment type="caution">
    <text evidence="2">The sequence shown here is derived from an EMBL/GenBank/DDBJ whole genome shotgun (WGS) entry which is preliminary data.</text>
</comment>
<protein>
    <submittedName>
        <fullName evidence="2">CHAD domain-containing protein</fullName>
    </submittedName>
</protein>
<evidence type="ECO:0000313" key="3">
    <source>
        <dbReference type="Proteomes" id="UP000585272"/>
    </source>
</evidence>
<name>A0A840IEG1_9ACTN</name>